<evidence type="ECO:0000313" key="3">
    <source>
        <dbReference type="Proteomes" id="UP001182556"/>
    </source>
</evidence>
<dbReference type="EMBL" id="JAODAN010000001">
    <property type="protein sequence ID" value="KAK1927904.1"/>
    <property type="molecule type" value="Genomic_DNA"/>
</dbReference>
<evidence type="ECO:0000313" key="2">
    <source>
        <dbReference type="EMBL" id="KAK1927904.1"/>
    </source>
</evidence>
<reference evidence="2" key="1">
    <citation type="submission" date="2023-02" db="EMBL/GenBank/DDBJ databases">
        <title>Identification and recombinant expression of a fungal hydrolase from Papiliotrema laurentii that hydrolyzes apple cutin and clears colloidal polyester polyurethane.</title>
        <authorList>
            <consortium name="DOE Joint Genome Institute"/>
            <person name="Roman V.A."/>
            <person name="Bojanowski C."/>
            <person name="Crable B.R."/>
            <person name="Wagner D.N."/>
            <person name="Hung C.S."/>
            <person name="Nadeau L.J."/>
            <person name="Schratz L."/>
            <person name="Haridas S."/>
            <person name="Pangilinan J."/>
            <person name="Lipzen A."/>
            <person name="Na H."/>
            <person name="Yan M."/>
            <person name="Ng V."/>
            <person name="Grigoriev I.V."/>
            <person name="Spatafora J.W."/>
            <person name="Barlow D."/>
            <person name="Biffinger J."/>
            <person name="Kelley-Loughnane N."/>
            <person name="Varaljay V.A."/>
            <person name="Crookes-Goodson W.J."/>
        </authorList>
    </citation>
    <scope>NUCLEOTIDE SEQUENCE</scope>
    <source>
        <strain evidence="2">5307AH</strain>
    </source>
</reference>
<keyword evidence="3" id="KW-1185">Reference proteome</keyword>
<gene>
    <name evidence="2" type="ORF">DB88DRAFT_479729</name>
</gene>
<proteinExistence type="predicted"/>
<sequence>MAQHGPSVPTTAGSTEQIDVLGASFRSILPTLDAILATLLEQSTSDHPPGSLEASSQVADKARELAGALEEMRKAAMELPGGGMSLEHIRRVAEALDREADHRRSILRAFGESEMPVVGEVLSQRRLGEESVMPSPARASREEED</sequence>
<dbReference type="AlphaFoldDB" id="A0AAD9FX80"/>
<name>A0AAD9FX80_PAPLA</name>
<evidence type="ECO:0000256" key="1">
    <source>
        <dbReference type="SAM" id="MobiDB-lite"/>
    </source>
</evidence>
<accession>A0AAD9FX80</accession>
<evidence type="ECO:0008006" key="4">
    <source>
        <dbReference type="Google" id="ProtNLM"/>
    </source>
</evidence>
<protein>
    <recommendedName>
        <fullName evidence="4">Mediator complex subunit 9</fullName>
    </recommendedName>
</protein>
<dbReference type="Proteomes" id="UP001182556">
    <property type="component" value="Unassembled WGS sequence"/>
</dbReference>
<comment type="caution">
    <text evidence="2">The sequence shown here is derived from an EMBL/GenBank/DDBJ whole genome shotgun (WGS) entry which is preliminary data.</text>
</comment>
<organism evidence="2 3">
    <name type="scientific">Papiliotrema laurentii</name>
    <name type="common">Cryptococcus laurentii</name>
    <dbReference type="NCBI Taxonomy" id="5418"/>
    <lineage>
        <taxon>Eukaryota</taxon>
        <taxon>Fungi</taxon>
        <taxon>Dikarya</taxon>
        <taxon>Basidiomycota</taxon>
        <taxon>Agaricomycotina</taxon>
        <taxon>Tremellomycetes</taxon>
        <taxon>Tremellales</taxon>
        <taxon>Rhynchogastremaceae</taxon>
        <taxon>Papiliotrema</taxon>
    </lineage>
</organism>
<feature type="region of interest" description="Disordered" evidence="1">
    <location>
        <begin position="124"/>
        <end position="145"/>
    </location>
</feature>